<evidence type="ECO:0000313" key="4">
    <source>
        <dbReference type="Proteomes" id="UP000215914"/>
    </source>
</evidence>
<dbReference type="EMBL" id="MNCJ02000324">
    <property type="protein sequence ID" value="KAF5793183.1"/>
    <property type="molecule type" value="Genomic_DNA"/>
</dbReference>
<name>A0A9K3IAM8_HELAN</name>
<keyword evidence="4" id="KW-1185">Reference proteome</keyword>
<protein>
    <recommendedName>
        <fullName evidence="5">Secreted protein</fullName>
    </recommendedName>
</protein>
<evidence type="ECO:0008006" key="5">
    <source>
        <dbReference type="Google" id="ProtNLM"/>
    </source>
</evidence>
<evidence type="ECO:0000313" key="3">
    <source>
        <dbReference type="EMBL" id="KAF5793183.1"/>
    </source>
</evidence>
<dbReference type="Proteomes" id="UP000215914">
    <property type="component" value="Unassembled WGS sequence"/>
</dbReference>
<feature type="compositionally biased region" description="Basic and acidic residues" evidence="1">
    <location>
        <begin position="21"/>
        <end position="31"/>
    </location>
</feature>
<proteinExistence type="predicted"/>
<organism evidence="3 4">
    <name type="scientific">Helianthus annuus</name>
    <name type="common">Common sunflower</name>
    <dbReference type="NCBI Taxonomy" id="4232"/>
    <lineage>
        <taxon>Eukaryota</taxon>
        <taxon>Viridiplantae</taxon>
        <taxon>Streptophyta</taxon>
        <taxon>Embryophyta</taxon>
        <taxon>Tracheophyta</taxon>
        <taxon>Spermatophyta</taxon>
        <taxon>Magnoliopsida</taxon>
        <taxon>eudicotyledons</taxon>
        <taxon>Gunneridae</taxon>
        <taxon>Pentapetalae</taxon>
        <taxon>asterids</taxon>
        <taxon>campanulids</taxon>
        <taxon>Asterales</taxon>
        <taxon>Asteraceae</taxon>
        <taxon>Asteroideae</taxon>
        <taxon>Heliantheae alliance</taxon>
        <taxon>Heliantheae</taxon>
        <taxon>Helianthus</taxon>
    </lineage>
</organism>
<feature type="region of interest" description="Disordered" evidence="1">
    <location>
        <begin position="13"/>
        <end position="39"/>
    </location>
</feature>
<evidence type="ECO:0000256" key="1">
    <source>
        <dbReference type="SAM" id="MobiDB-lite"/>
    </source>
</evidence>
<feature type="chain" id="PRO_5039909114" description="Secreted protein" evidence="2">
    <location>
        <begin position="20"/>
        <end position="83"/>
    </location>
</feature>
<dbReference type="AlphaFoldDB" id="A0A9K3IAM8"/>
<dbReference type="Gramene" id="mRNA:HanXRQr2_Chr09g0414581">
    <property type="protein sequence ID" value="mRNA:HanXRQr2_Chr09g0414581"/>
    <property type="gene ID" value="HanXRQr2_Chr09g0414581"/>
</dbReference>
<keyword evidence="2" id="KW-0732">Signal</keyword>
<sequence>MVLLYLLVAIGASGRGGLSDGDGRDGGDRGDGGCGDGATTVKRSVVAKMVVVAGKVMTTSRWGMVLVHLNSFKLTSFFIRFII</sequence>
<feature type="signal peptide" evidence="2">
    <location>
        <begin position="1"/>
        <end position="19"/>
    </location>
</feature>
<accession>A0A9K3IAM8</accession>
<comment type="caution">
    <text evidence="3">The sequence shown here is derived from an EMBL/GenBank/DDBJ whole genome shotgun (WGS) entry which is preliminary data.</text>
</comment>
<gene>
    <name evidence="3" type="ORF">HanXRQr2_Chr09g0414581</name>
</gene>
<evidence type="ECO:0000256" key="2">
    <source>
        <dbReference type="SAM" id="SignalP"/>
    </source>
</evidence>
<reference evidence="3" key="2">
    <citation type="submission" date="2020-06" db="EMBL/GenBank/DDBJ databases">
        <title>Helianthus annuus Genome sequencing and assembly Release 2.</title>
        <authorList>
            <person name="Gouzy J."/>
            <person name="Langlade N."/>
            <person name="Munos S."/>
        </authorList>
    </citation>
    <scope>NUCLEOTIDE SEQUENCE</scope>
    <source>
        <tissue evidence="3">Leaves</tissue>
    </source>
</reference>
<reference evidence="3" key="1">
    <citation type="journal article" date="2017" name="Nature">
        <title>The sunflower genome provides insights into oil metabolism, flowering and Asterid evolution.</title>
        <authorList>
            <person name="Badouin H."/>
            <person name="Gouzy J."/>
            <person name="Grassa C.J."/>
            <person name="Murat F."/>
            <person name="Staton S.E."/>
            <person name="Cottret L."/>
            <person name="Lelandais-Briere C."/>
            <person name="Owens G.L."/>
            <person name="Carrere S."/>
            <person name="Mayjonade B."/>
            <person name="Legrand L."/>
            <person name="Gill N."/>
            <person name="Kane N.C."/>
            <person name="Bowers J.E."/>
            <person name="Hubner S."/>
            <person name="Bellec A."/>
            <person name="Berard A."/>
            <person name="Berges H."/>
            <person name="Blanchet N."/>
            <person name="Boniface M.C."/>
            <person name="Brunel D."/>
            <person name="Catrice O."/>
            <person name="Chaidir N."/>
            <person name="Claudel C."/>
            <person name="Donnadieu C."/>
            <person name="Faraut T."/>
            <person name="Fievet G."/>
            <person name="Helmstetter N."/>
            <person name="King M."/>
            <person name="Knapp S.J."/>
            <person name="Lai Z."/>
            <person name="Le Paslier M.C."/>
            <person name="Lippi Y."/>
            <person name="Lorenzon L."/>
            <person name="Mandel J.R."/>
            <person name="Marage G."/>
            <person name="Marchand G."/>
            <person name="Marquand E."/>
            <person name="Bret-Mestries E."/>
            <person name="Morien E."/>
            <person name="Nambeesan S."/>
            <person name="Nguyen T."/>
            <person name="Pegot-Espagnet P."/>
            <person name="Pouilly N."/>
            <person name="Raftis F."/>
            <person name="Sallet E."/>
            <person name="Schiex T."/>
            <person name="Thomas J."/>
            <person name="Vandecasteele C."/>
            <person name="Vares D."/>
            <person name="Vear F."/>
            <person name="Vautrin S."/>
            <person name="Crespi M."/>
            <person name="Mangin B."/>
            <person name="Burke J.M."/>
            <person name="Salse J."/>
            <person name="Munos S."/>
            <person name="Vincourt P."/>
            <person name="Rieseberg L.H."/>
            <person name="Langlade N.B."/>
        </authorList>
    </citation>
    <scope>NUCLEOTIDE SEQUENCE</scope>
    <source>
        <tissue evidence="3">Leaves</tissue>
    </source>
</reference>